<evidence type="ECO:0000256" key="6">
    <source>
        <dbReference type="ARBA" id="ARBA00022556"/>
    </source>
</evidence>
<evidence type="ECO:0000256" key="2">
    <source>
        <dbReference type="ARBA" id="ARBA00004870"/>
    </source>
</evidence>
<name>A0A4V1N1U3_9FLAO</name>
<evidence type="ECO:0000256" key="12">
    <source>
        <dbReference type="ARBA" id="ARBA00029757"/>
    </source>
</evidence>
<keyword evidence="6 13" id="KW-0441">Lipid A biosynthesis</keyword>
<dbReference type="NCBIfam" id="TIGR00682">
    <property type="entry name" value="lpxK"/>
    <property type="match status" value="1"/>
</dbReference>
<dbReference type="GO" id="GO:0005524">
    <property type="term" value="F:ATP binding"/>
    <property type="evidence" value="ECO:0007669"/>
    <property type="project" value="UniProtKB-UniRule"/>
</dbReference>
<feature type="transmembrane region" description="Helical" evidence="14">
    <location>
        <begin position="7"/>
        <end position="25"/>
    </location>
</feature>
<comment type="function">
    <text evidence="1 13">Transfers the gamma-phosphate of ATP to the 4'-position of a tetraacyldisaccharide 1-phosphate intermediate (termed DS-1-P) to form tetraacyldisaccharide 1,4'-bis-phosphate (lipid IVA).</text>
</comment>
<sequence>MDILRKILFPFSFLYGWITSIRNFLFDKGILKSYRFDLPIIAVGNLSVGGTGKTPQIEYLIRLLSDKYKIATLSRGYKRKSEGFVLANETSNAEILGDEPFQFYQKFPTIQVAVDANRKNGIEQLLAQKQKPEIILLDDAFQHRKVTAGFYIMLTSYDDLFYKDFILPTGNLRESRNGANRADMIIVTKCPQDISEIAQEKIKQKINGYVKENQPVFFSYIDYDDCFYSENKKVSVEDLTAVDKLVVAGIAKPEPFFAYLQAEKKSTMVFPDHHDFSENDIKSILETANGRKIITTEKDFVRLKGKLPAAQLYYLPIKSSFVKDSNEFDKKILAYVGASTRNG</sequence>
<reference evidence="16" key="1">
    <citation type="submission" date="2019-01" db="EMBL/GenBank/DDBJ databases">
        <title>Cytophagaceae bacterium strain CAR-16.</title>
        <authorList>
            <person name="Chen W.-M."/>
        </authorList>
    </citation>
    <scope>NUCLEOTIDE SEQUENCE [LARGE SCALE GENOMIC DNA]</scope>
    <source>
        <strain evidence="16">LLJ-11</strain>
    </source>
</reference>
<dbReference type="EMBL" id="SBKO01000003">
    <property type="protein sequence ID" value="RXR18306.1"/>
    <property type="molecule type" value="Genomic_DNA"/>
</dbReference>
<evidence type="ECO:0000256" key="8">
    <source>
        <dbReference type="ARBA" id="ARBA00022741"/>
    </source>
</evidence>
<evidence type="ECO:0000313" key="15">
    <source>
        <dbReference type="EMBL" id="RXR18306.1"/>
    </source>
</evidence>
<comment type="similarity">
    <text evidence="13">Belongs to the LpxK family.</text>
</comment>
<dbReference type="Proteomes" id="UP000290283">
    <property type="component" value="Unassembled WGS sequence"/>
</dbReference>
<protein>
    <recommendedName>
        <fullName evidence="4 13">Tetraacyldisaccharide 4'-kinase</fullName>
        <ecNumber evidence="3 13">2.7.1.130</ecNumber>
    </recommendedName>
    <alternativeName>
        <fullName evidence="12 13">Lipid A 4'-kinase</fullName>
    </alternativeName>
</protein>
<dbReference type="InterPro" id="IPR027417">
    <property type="entry name" value="P-loop_NTPase"/>
</dbReference>
<accession>A0A4V1N1U3</accession>
<evidence type="ECO:0000313" key="16">
    <source>
        <dbReference type="Proteomes" id="UP000290283"/>
    </source>
</evidence>
<dbReference type="UniPathway" id="UPA00359">
    <property type="reaction ID" value="UER00482"/>
</dbReference>
<dbReference type="OrthoDB" id="9766423at2"/>
<evidence type="ECO:0000256" key="4">
    <source>
        <dbReference type="ARBA" id="ARBA00016436"/>
    </source>
</evidence>
<evidence type="ECO:0000256" key="1">
    <source>
        <dbReference type="ARBA" id="ARBA00002274"/>
    </source>
</evidence>
<keyword evidence="9 13" id="KW-0418">Kinase</keyword>
<dbReference type="InterPro" id="IPR003758">
    <property type="entry name" value="LpxK"/>
</dbReference>
<dbReference type="GO" id="GO:0009029">
    <property type="term" value="F:lipid-A 4'-kinase activity"/>
    <property type="evidence" value="ECO:0007669"/>
    <property type="project" value="UniProtKB-UniRule"/>
</dbReference>
<gene>
    <name evidence="13 15" type="primary">lpxK</name>
    <name evidence="15" type="ORF">EQG63_08530</name>
</gene>
<evidence type="ECO:0000256" key="9">
    <source>
        <dbReference type="ARBA" id="ARBA00022777"/>
    </source>
</evidence>
<dbReference type="HAMAP" id="MF_00409">
    <property type="entry name" value="LpxK"/>
    <property type="match status" value="1"/>
</dbReference>
<evidence type="ECO:0000256" key="14">
    <source>
        <dbReference type="SAM" id="Phobius"/>
    </source>
</evidence>
<dbReference type="Pfam" id="PF02606">
    <property type="entry name" value="LpxK"/>
    <property type="match status" value="1"/>
</dbReference>
<comment type="pathway">
    <text evidence="2 13">Glycolipid biosynthesis; lipid IV(A) biosynthesis; lipid IV(A) from (3R)-3-hydroxytetradecanoyl-[acyl-carrier-protein] and UDP-N-acetyl-alpha-D-glucosamine: step 6/6.</text>
</comment>
<evidence type="ECO:0000256" key="7">
    <source>
        <dbReference type="ARBA" id="ARBA00022679"/>
    </source>
</evidence>
<organism evidence="15 16">
    <name type="scientific">Flavobacterium amnicola</name>
    <dbReference type="NCBI Taxonomy" id="2506422"/>
    <lineage>
        <taxon>Bacteria</taxon>
        <taxon>Pseudomonadati</taxon>
        <taxon>Bacteroidota</taxon>
        <taxon>Flavobacteriia</taxon>
        <taxon>Flavobacteriales</taxon>
        <taxon>Flavobacteriaceae</taxon>
        <taxon>Flavobacterium</taxon>
    </lineage>
</organism>
<dbReference type="PANTHER" id="PTHR42724:SF1">
    <property type="entry name" value="TETRAACYLDISACCHARIDE 4'-KINASE, MITOCHONDRIAL-RELATED"/>
    <property type="match status" value="1"/>
</dbReference>
<keyword evidence="11 13" id="KW-0443">Lipid metabolism</keyword>
<feature type="binding site" evidence="13">
    <location>
        <begin position="47"/>
        <end position="54"/>
    </location>
    <ligand>
        <name>ATP</name>
        <dbReference type="ChEBI" id="CHEBI:30616"/>
    </ligand>
</feature>
<keyword evidence="7 13" id="KW-0808">Transferase</keyword>
<keyword evidence="14" id="KW-1133">Transmembrane helix</keyword>
<evidence type="ECO:0000256" key="3">
    <source>
        <dbReference type="ARBA" id="ARBA00012071"/>
    </source>
</evidence>
<dbReference type="GO" id="GO:0005886">
    <property type="term" value="C:plasma membrane"/>
    <property type="evidence" value="ECO:0007669"/>
    <property type="project" value="TreeGrafter"/>
</dbReference>
<keyword evidence="5 13" id="KW-0444">Lipid biosynthesis</keyword>
<dbReference type="RefSeq" id="WP_129435955.1">
    <property type="nucleotide sequence ID" value="NZ_SBKO01000003.1"/>
</dbReference>
<dbReference type="SUPFAM" id="SSF52540">
    <property type="entry name" value="P-loop containing nucleoside triphosphate hydrolases"/>
    <property type="match status" value="1"/>
</dbReference>
<comment type="catalytic activity">
    <reaction evidence="13">
        <text>a lipid A disaccharide + ATP = a lipid IVA + ADP + H(+)</text>
        <dbReference type="Rhea" id="RHEA:67840"/>
        <dbReference type="ChEBI" id="CHEBI:15378"/>
        <dbReference type="ChEBI" id="CHEBI:30616"/>
        <dbReference type="ChEBI" id="CHEBI:176343"/>
        <dbReference type="ChEBI" id="CHEBI:176425"/>
        <dbReference type="ChEBI" id="CHEBI:456216"/>
        <dbReference type="EC" id="2.7.1.130"/>
    </reaction>
</comment>
<keyword evidence="10 13" id="KW-0067">ATP-binding</keyword>
<evidence type="ECO:0000256" key="5">
    <source>
        <dbReference type="ARBA" id="ARBA00022516"/>
    </source>
</evidence>
<evidence type="ECO:0000256" key="13">
    <source>
        <dbReference type="HAMAP-Rule" id="MF_00409"/>
    </source>
</evidence>
<comment type="caution">
    <text evidence="15">The sequence shown here is derived from an EMBL/GenBank/DDBJ whole genome shotgun (WGS) entry which is preliminary data.</text>
</comment>
<dbReference type="GO" id="GO:0009245">
    <property type="term" value="P:lipid A biosynthetic process"/>
    <property type="evidence" value="ECO:0007669"/>
    <property type="project" value="UniProtKB-UniRule"/>
</dbReference>
<evidence type="ECO:0000256" key="10">
    <source>
        <dbReference type="ARBA" id="ARBA00022840"/>
    </source>
</evidence>
<dbReference type="PANTHER" id="PTHR42724">
    <property type="entry name" value="TETRAACYLDISACCHARIDE 4'-KINASE"/>
    <property type="match status" value="1"/>
</dbReference>
<proteinExistence type="inferred from homology"/>
<keyword evidence="14" id="KW-0472">Membrane</keyword>
<dbReference type="EC" id="2.7.1.130" evidence="3 13"/>
<keyword evidence="14" id="KW-0812">Transmembrane</keyword>
<dbReference type="AlphaFoldDB" id="A0A4V1N1U3"/>
<keyword evidence="8 13" id="KW-0547">Nucleotide-binding</keyword>
<evidence type="ECO:0000256" key="11">
    <source>
        <dbReference type="ARBA" id="ARBA00023098"/>
    </source>
</evidence>
<keyword evidence="16" id="KW-1185">Reference proteome</keyword>